<dbReference type="AlphaFoldDB" id="A0A397U549"/>
<comment type="caution">
    <text evidence="2">The sequence shown here is derived from an EMBL/GenBank/DDBJ whole genome shotgun (WGS) entry which is preliminary data.</text>
</comment>
<keyword evidence="3" id="KW-1185">Reference proteome</keyword>
<feature type="chain" id="PRO_5017455617" evidence="1">
    <location>
        <begin position="27"/>
        <end position="218"/>
    </location>
</feature>
<accession>A0A397U549</accession>
<protein>
    <submittedName>
        <fullName evidence="2">Uncharacterized protein</fullName>
    </submittedName>
</protein>
<dbReference type="Proteomes" id="UP000266673">
    <property type="component" value="Unassembled WGS sequence"/>
</dbReference>
<feature type="signal peptide" evidence="1">
    <location>
        <begin position="1"/>
        <end position="26"/>
    </location>
</feature>
<proteinExistence type="predicted"/>
<name>A0A397U549_9GLOM</name>
<organism evidence="2 3">
    <name type="scientific">Gigaspora rosea</name>
    <dbReference type="NCBI Taxonomy" id="44941"/>
    <lineage>
        <taxon>Eukaryota</taxon>
        <taxon>Fungi</taxon>
        <taxon>Fungi incertae sedis</taxon>
        <taxon>Mucoromycota</taxon>
        <taxon>Glomeromycotina</taxon>
        <taxon>Glomeromycetes</taxon>
        <taxon>Diversisporales</taxon>
        <taxon>Gigasporaceae</taxon>
        <taxon>Gigaspora</taxon>
    </lineage>
</organism>
<sequence>MKIQSSNLRFMIIIIFLLIFLPTGFTQNTQNTVQHSYFTYQETSAQPNLTGTQPHILHIDHYNDNSGTAVVRIARINYYNYVTENYCYEQRLLLRVIQKNGSVIPINYENATEIQDINYCYISSAHKNPLNVYSLFDQYILVTYTHATNTSDAKTYVDRGMVFDWDGNIISKLEFGPSYLSPGTNWYPNEFIVNNITPKNGFLRFSAETDYFKWSQYG</sequence>
<evidence type="ECO:0000256" key="1">
    <source>
        <dbReference type="SAM" id="SignalP"/>
    </source>
</evidence>
<evidence type="ECO:0000313" key="3">
    <source>
        <dbReference type="Proteomes" id="UP000266673"/>
    </source>
</evidence>
<keyword evidence="1" id="KW-0732">Signal</keyword>
<reference evidence="2 3" key="1">
    <citation type="submission" date="2018-06" db="EMBL/GenBank/DDBJ databases">
        <title>Comparative genomics reveals the genomic features of Rhizophagus irregularis, R. cerebriforme, R. diaphanum and Gigaspora rosea, and their symbiotic lifestyle signature.</title>
        <authorList>
            <person name="Morin E."/>
            <person name="San Clemente H."/>
            <person name="Chen E.C.H."/>
            <person name="De La Providencia I."/>
            <person name="Hainaut M."/>
            <person name="Kuo A."/>
            <person name="Kohler A."/>
            <person name="Murat C."/>
            <person name="Tang N."/>
            <person name="Roy S."/>
            <person name="Loubradou J."/>
            <person name="Henrissat B."/>
            <person name="Grigoriev I.V."/>
            <person name="Corradi N."/>
            <person name="Roux C."/>
            <person name="Martin F.M."/>
        </authorList>
    </citation>
    <scope>NUCLEOTIDE SEQUENCE [LARGE SCALE GENOMIC DNA]</scope>
    <source>
        <strain evidence="2 3">DAOM 194757</strain>
    </source>
</reference>
<evidence type="ECO:0000313" key="2">
    <source>
        <dbReference type="EMBL" id="RIB05362.1"/>
    </source>
</evidence>
<gene>
    <name evidence="2" type="ORF">C2G38_601110</name>
</gene>
<dbReference type="EMBL" id="QKWP01001994">
    <property type="protein sequence ID" value="RIB05362.1"/>
    <property type="molecule type" value="Genomic_DNA"/>
</dbReference>
<dbReference type="OrthoDB" id="2399661at2759"/>